<feature type="signal peptide" evidence="2">
    <location>
        <begin position="1"/>
        <end position="19"/>
    </location>
</feature>
<dbReference type="InterPro" id="IPR029058">
    <property type="entry name" value="AB_hydrolase_fold"/>
</dbReference>
<sequence length="642" mass="71518">MKLIAILLAAATATAAAQAAPIPIEQFFQKPQMTGASISPDGRHVALRMQSPSGRSMLNVLDVATREQKAVANFRNADVGVFFWQSDMRLAYTVINVDHGGDIGETGLYAVDRDGKEFAVLSPTVVPQRSFADSDYANNEYLARPTLNGFLPRKADTMYVVARFPDDTVLMRINTRVNGRMSDVRAPRGTHRWLVDADGEVRVAVARRHGKDTVYYLEDNNWRELASFDPLSPEAFEPLLYADGKLYVRAHHGRDEASVYRFDLDKKALDSTPLVTAPGFDADGYFQLSDSKMLGFRTNTDSENTVWFDTTMTAIQQEIDALLPNTINTLSYGGHSATASVLVDAHSDVQDHIYLLYNRDTKKLLRLGDAHPDLKAEQMAPMAMDRYPARDGLRIPLYFTVPEPAVKRPRPTVVLVGDPQWKRSSSWAWNEEVQFLAARGYVVLQPQPRGTPGFGRAFEAAGDKQWGRAMQDDIADAVKWSVAQGYTDPARVCIAGTGYGGYAAMMGLIRDPALFKCGVSWSGMTDIGAMFDRSWKDVAEERGLAQLQARVGDPKLDAAQFRETSPLHNAARITQPVLLAYGKEDARVPFHEGRKFRDALAAANQQVEWLEYTPNVEDWKTQANRIDLWRHIEAFLAKHIGP</sequence>
<dbReference type="Gene3D" id="3.40.50.1820">
    <property type="entry name" value="alpha/beta hydrolase"/>
    <property type="match status" value="1"/>
</dbReference>
<feature type="chain" id="PRO_5045696076" evidence="2">
    <location>
        <begin position="20"/>
        <end position="642"/>
    </location>
</feature>
<proteinExistence type="predicted"/>
<keyword evidence="2" id="KW-0732">Signal</keyword>
<comment type="caution">
    <text evidence="4">The sequence shown here is derived from an EMBL/GenBank/DDBJ whole genome shotgun (WGS) entry which is preliminary data.</text>
</comment>
<evidence type="ECO:0000256" key="1">
    <source>
        <dbReference type="ARBA" id="ARBA00022801"/>
    </source>
</evidence>
<dbReference type="Proteomes" id="UP000642144">
    <property type="component" value="Unassembled WGS sequence"/>
</dbReference>
<dbReference type="InterPro" id="IPR001375">
    <property type="entry name" value="Peptidase_S9_cat"/>
</dbReference>
<dbReference type="InterPro" id="IPR011042">
    <property type="entry name" value="6-blade_b-propeller_TolB-like"/>
</dbReference>
<evidence type="ECO:0000313" key="4">
    <source>
        <dbReference type="EMBL" id="MYN30627.1"/>
    </source>
</evidence>
<feature type="domain" description="Peptidase S9 prolyl oligopeptidase catalytic" evidence="3">
    <location>
        <begin position="430"/>
        <end position="641"/>
    </location>
</feature>
<dbReference type="InterPro" id="IPR011044">
    <property type="entry name" value="Quino_amine_DH_bsu"/>
</dbReference>
<dbReference type="Pfam" id="PF00326">
    <property type="entry name" value="Peptidase_S9"/>
    <property type="match status" value="1"/>
</dbReference>
<reference evidence="4 5" key="1">
    <citation type="submission" date="2019-12" db="EMBL/GenBank/DDBJ databases">
        <title>Novel species isolated from a subtropical stream in China.</title>
        <authorList>
            <person name="Lu H."/>
        </authorList>
    </citation>
    <scope>NUCLEOTIDE SEQUENCE [LARGE SCALE GENOMIC DNA]</scope>
    <source>
        <strain evidence="4 5">CY42W</strain>
    </source>
</reference>
<dbReference type="Gene3D" id="2.120.10.30">
    <property type="entry name" value="TolB, C-terminal domain"/>
    <property type="match status" value="1"/>
</dbReference>
<evidence type="ECO:0000259" key="3">
    <source>
        <dbReference type="Pfam" id="PF00326"/>
    </source>
</evidence>
<organism evidence="4 5">
    <name type="scientific">Duganella levis</name>
    <dbReference type="NCBI Taxonomy" id="2692169"/>
    <lineage>
        <taxon>Bacteria</taxon>
        <taxon>Pseudomonadati</taxon>
        <taxon>Pseudomonadota</taxon>
        <taxon>Betaproteobacteria</taxon>
        <taxon>Burkholderiales</taxon>
        <taxon>Oxalobacteraceae</taxon>
        <taxon>Telluria group</taxon>
        <taxon>Duganella</taxon>
    </lineage>
</organism>
<gene>
    <name evidence="4" type="ORF">GTP69_29920</name>
</gene>
<dbReference type="SUPFAM" id="SSF53474">
    <property type="entry name" value="alpha/beta-Hydrolases"/>
    <property type="match status" value="1"/>
</dbReference>
<evidence type="ECO:0000256" key="2">
    <source>
        <dbReference type="SAM" id="SignalP"/>
    </source>
</evidence>
<dbReference type="RefSeq" id="WP_161058274.1">
    <property type="nucleotide sequence ID" value="NZ_WWCT01000049.1"/>
</dbReference>
<dbReference type="EMBL" id="WWCT01000049">
    <property type="protein sequence ID" value="MYN30627.1"/>
    <property type="molecule type" value="Genomic_DNA"/>
</dbReference>
<dbReference type="PANTHER" id="PTHR42776">
    <property type="entry name" value="SERINE PEPTIDASE S9 FAMILY MEMBER"/>
    <property type="match status" value="1"/>
</dbReference>
<dbReference type="PANTHER" id="PTHR42776:SF27">
    <property type="entry name" value="DIPEPTIDYL PEPTIDASE FAMILY MEMBER 6"/>
    <property type="match status" value="1"/>
</dbReference>
<evidence type="ECO:0000313" key="5">
    <source>
        <dbReference type="Proteomes" id="UP000642144"/>
    </source>
</evidence>
<accession>A0ABW9WAG7</accession>
<protein>
    <submittedName>
        <fullName evidence="4">Prolyl oligopeptidase family serine peptidase</fullName>
    </submittedName>
</protein>
<keyword evidence="5" id="KW-1185">Reference proteome</keyword>
<name>A0ABW9WAG7_9BURK</name>
<keyword evidence="1" id="KW-0378">Hydrolase</keyword>
<dbReference type="SUPFAM" id="SSF50969">
    <property type="entry name" value="YVTN repeat-like/Quinoprotein amine dehydrogenase"/>
    <property type="match status" value="1"/>
</dbReference>